<evidence type="ECO:0000313" key="9">
    <source>
        <dbReference type="Proteomes" id="UP000008743"/>
    </source>
</evidence>
<evidence type="ECO:0000256" key="3">
    <source>
        <dbReference type="ARBA" id="ARBA00022737"/>
    </source>
</evidence>
<organism evidence="8 9">
    <name type="scientific">Capsaspora owczarzaki (strain ATCC 30864)</name>
    <dbReference type="NCBI Taxonomy" id="595528"/>
    <lineage>
        <taxon>Eukaryota</taxon>
        <taxon>Filasterea</taxon>
        <taxon>Capsaspora</taxon>
    </lineage>
</organism>
<reference evidence="9" key="1">
    <citation type="submission" date="2011-02" db="EMBL/GenBank/DDBJ databases">
        <title>The Genome Sequence of Capsaspora owczarzaki ATCC 30864.</title>
        <authorList>
            <person name="Russ C."/>
            <person name="Cuomo C."/>
            <person name="Burger G."/>
            <person name="Gray M.W."/>
            <person name="Holland P.W.H."/>
            <person name="King N."/>
            <person name="Lang F.B.F."/>
            <person name="Roger A.J."/>
            <person name="Ruiz-Trillo I."/>
            <person name="Young S.K."/>
            <person name="Zeng Q."/>
            <person name="Gargeya S."/>
            <person name="Alvarado L."/>
            <person name="Berlin A."/>
            <person name="Chapman S.B."/>
            <person name="Chen Z."/>
            <person name="Freedman E."/>
            <person name="Gellesch M."/>
            <person name="Goldberg J."/>
            <person name="Griggs A."/>
            <person name="Gujja S."/>
            <person name="Heilman E."/>
            <person name="Heiman D."/>
            <person name="Howarth C."/>
            <person name="Mehta T."/>
            <person name="Neiman D."/>
            <person name="Pearson M."/>
            <person name="Roberts A."/>
            <person name="Saif S."/>
            <person name="Shea T."/>
            <person name="Shenoy N."/>
            <person name="Sisk P."/>
            <person name="Stolte C."/>
            <person name="Sykes S."/>
            <person name="White J."/>
            <person name="Yandava C."/>
            <person name="Haas B."/>
            <person name="Nusbaum C."/>
            <person name="Birren B."/>
        </authorList>
    </citation>
    <scope>NUCLEOTIDE SEQUENCE</scope>
    <source>
        <strain evidence="9">ATCC 30864</strain>
    </source>
</reference>
<dbReference type="Gene3D" id="1.25.10.10">
    <property type="entry name" value="Leucine-rich Repeat Variant"/>
    <property type="match status" value="1"/>
</dbReference>
<dbReference type="SUPFAM" id="SSF48371">
    <property type="entry name" value="ARM repeat"/>
    <property type="match status" value="1"/>
</dbReference>
<sequence>MLKASHRFPPRSSDRKRRHHEEAVMARLRDTFEQQRDVHIDYSRDTLTVTESFVQQVAARLVSSHPEIRRSACIHIRRILSIENAPPINTVIDTGCVPVLVSLLDVADDVDLQYEAAWAITNIASGNSTQSLTVVDANCVERFIRMVASSSTRIADQAIWALGNIAGDSPALRNYCLEAGAMRQLVRVLSQLDSQRLRSDITFVRNTAWAISNLCRGKPQPLLDHVRISLAILYRLLTELRDDESVVTDSLWAISYICDGPNQRIQALLDFRGGPERAPLLPILISFLGGAGVANSIVTPAVRACANIATGDDNQTQQLLQHGLLARCAALLTHPRTELRKELCWMLSNITAGSTQQIQQVIDAGVLPRIIHIIENDRQHVKHEAIYVLSNLASGGRRSQHLLVHELGGFAAMLHCCRGGTIEPRSMRVVLEGLRAVLEAESSTEAPDDRIVTRAIATSDLLGILDDLRQHEGEVGNEAGDLVDQFFNEAISDREHVEIRSPNRATASSDEAQSEIESDDGWEDDSDDSGSRFDL</sequence>
<dbReference type="PhylomeDB" id="A0A0D2VIE9"/>
<evidence type="ECO:0000256" key="6">
    <source>
        <dbReference type="PROSITE-ProRule" id="PRU00259"/>
    </source>
</evidence>
<dbReference type="AlphaFoldDB" id="A0A0D2VIE9"/>
<evidence type="ECO:0000256" key="4">
    <source>
        <dbReference type="ARBA" id="ARBA00022927"/>
    </source>
</evidence>
<dbReference type="STRING" id="595528.A0A0D2VIE9"/>
<dbReference type="EMBL" id="KE346360">
    <property type="protein sequence ID" value="KJE89752.1"/>
    <property type="molecule type" value="Genomic_DNA"/>
</dbReference>
<keyword evidence="2 5" id="KW-0813">Transport</keyword>
<dbReference type="InParanoid" id="A0A0D2VIE9"/>
<dbReference type="GO" id="GO:0005737">
    <property type="term" value="C:cytoplasm"/>
    <property type="evidence" value="ECO:0007669"/>
    <property type="project" value="InterPro"/>
</dbReference>
<dbReference type="PROSITE" id="PS50176">
    <property type="entry name" value="ARM_REPEAT"/>
    <property type="match status" value="1"/>
</dbReference>
<feature type="region of interest" description="Disordered" evidence="7">
    <location>
        <begin position="497"/>
        <end position="535"/>
    </location>
</feature>
<dbReference type="Pfam" id="PF00514">
    <property type="entry name" value="Arm"/>
    <property type="match status" value="4"/>
</dbReference>
<dbReference type="InterPro" id="IPR016024">
    <property type="entry name" value="ARM-type_fold"/>
</dbReference>
<keyword evidence="9" id="KW-1185">Reference proteome</keyword>
<dbReference type="PIRSF" id="PIRSF005673">
    <property type="entry name" value="Importin_alpha"/>
    <property type="match status" value="1"/>
</dbReference>
<evidence type="ECO:0000256" key="7">
    <source>
        <dbReference type="SAM" id="MobiDB-lite"/>
    </source>
</evidence>
<feature type="compositionally biased region" description="Basic residues" evidence="7">
    <location>
        <begin position="1"/>
        <end position="19"/>
    </location>
</feature>
<dbReference type="GO" id="GO:0006606">
    <property type="term" value="P:protein import into nucleus"/>
    <property type="evidence" value="ECO:0007669"/>
    <property type="project" value="InterPro"/>
</dbReference>
<dbReference type="SMART" id="SM00185">
    <property type="entry name" value="ARM"/>
    <property type="match status" value="7"/>
</dbReference>
<keyword evidence="3" id="KW-0677">Repeat</keyword>
<dbReference type="InterPro" id="IPR011989">
    <property type="entry name" value="ARM-like"/>
</dbReference>
<feature type="compositionally biased region" description="Acidic residues" evidence="7">
    <location>
        <begin position="512"/>
        <end position="528"/>
    </location>
</feature>
<evidence type="ECO:0000256" key="5">
    <source>
        <dbReference type="PIRNR" id="PIRNR005673"/>
    </source>
</evidence>
<dbReference type="Proteomes" id="UP000008743">
    <property type="component" value="Unassembled WGS sequence"/>
</dbReference>
<evidence type="ECO:0000256" key="2">
    <source>
        <dbReference type="ARBA" id="ARBA00022448"/>
    </source>
</evidence>
<feature type="region of interest" description="Disordered" evidence="7">
    <location>
        <begin position="1"/>
        <end position="20"/>
    </location>
</feature>
<dbReference type="PANTHER" id="PTHR23316">
    <property type="entry name" value="IMPORTIN ALPHA"/>
    <property type="match status" value="1"/>
</dbReference>
<evidence type="ECO:0000256" key="1">
    <source>
        <dbReference type="ARBA" id="ARBA00010394"/>
    </source>
</evidence>
<comment type="similarity">
    <text evidence="1 5">Belongs to the importin alpha family.</text>
</comment>
<dbReference type="InterPro" id="IPR024931">
    <property type="entry name" value="Importin_alpha"/>
</dbReference>
<dbReference type="eggNOG" id="KOG0166">
    <property type="taxonomic scope" value="Eukaryota"/>
</dbReference>
<feature type="repeat" description="ARM" evidence="6">
    <location>
        <begin position="95"/>
        <end position="138"/>
    </location>
</feature>
<gene>
    <name evidence="8" type="ORF">CAOG_001181</name>
</gene>
<accession>A0A0D2VIE9</accession>
<name>A0A0D2VIE9_CAPO3</name>
<proteinExistence type="inferred from homology"/>
<keyword evidence="4 5" id="KW-0653">Protein transport</keyword>
<dbReference type="InterPro" id="IPR000225">
    <property type="entry name" value="Armadillo"/>
</dbReference>
<dbReference type="OrthoDB" id="428811at2759"/>
<protein>
    <recommendedName>
        <fullName evidence="5">Importin subunit alpha</fullName>
    </recommendedName>
</protein>
<dbReference type="GO" id="GO:0061608">
    <property type="term" value="F:nuclear import signal receptor activity"/>
    <property type="evidence" value="ECO:0007669"/>
    <property type="project" value="InterPro"/>
</dbReference>
<evidence type="ECO:0000313" key="8">
    <source>
        <dbReference type="EMBL" id="KJE89752.1"/>
    </source>
</evidence>